<evidence type="ECO:0000259" key="1">
    <source>
        <dbReference type="Pfam" id="PF16011"/>
    </source>
</evidence>
<dbReference type="SUPFAM" id="SSF49344">
    <property type="entry name" value="CBD9-like"/>
    <property type="match status" value="1"/>
</dbReference>
<protein>
    <submittedName>
        <fullName evidence="2">Carbohydrate-binding family 9</fullName>
    </submittedName>
</protein>
<gene>
    <name evidence="2" type="ORF">SAMN05660841_02979</name>
</gene>
<dbReference type="GO" id="GO:0016052">
    <property type="term" value="P:carbohydrate catabolic process"/>
    <property type="evidence" value="ECO:0007669"/>
    <property type="project" value="InterPro"/>
</dbReference>
<evidence type="ECO:0000313" key="2">
    <source>
        <dbReference type="EMBL" id="SKB90610.1"/>
    </source>
</evidence>
<sequence>MKKLTVEKITDTIADFNKLEAVFAQLPWNAIDQCPWESEFPNRPQTRFQMAHSEHFIYLHFDVEEEFVKGQYMRPNENVWEDSCVEFFLSLDQKQTYYNFEFNVLATGLIGYGPAVKSERNRLSNEQVDSVDACVQLVKKDGVKKWESYLLIPKRIFGEVSFSGKTYHANFYKCGDGLPDPHFMAWNNIDNASPNFHLPQFFGEVSFA</sequence>
<dbReference type="AlphaFoldDB" id="A0A1T5F3H4"/>
<dbReference type="STRING" id="1513896.SAMN05660841_02979"/>
<dbReference type="GO" id="GO:0004553">
    <property type="term" value="F:hydrolase activity, hydrolyzing O-glycosyl compounds"/>
    <property type="evidence" value="ECO:0007669"/>
    <property type="project" value="InterPro"/>
</dbReference>
<name>A0A1T5F3H4_9SPHI</name>
<dbReference type="Gene3D" id="2.60.40.1190">
    <property type="match status" value="1"/>
</dbReference>
<dbReference type="GO" id="GO:0030246">
    <property type="term" value="F:carbohydrate binding"/>
    <property type="evidence" value="ECO:0007669"/>
    <property type="project" value="InterPro"/>
</dbReference>
<dbReference type="Pfam" id="PF16011">
    <property type="entry name" value="CBM9_2"/>
    <property type="match status" value="1"/>
</dbReference>
<dbReference type="RefSeq" id="WP_176141095.1">
    <property type="nucleotide sequence ID" value="NZ_FUZF01000014.1"/>
</dbReference>
<reference evidence="3" key="1">
    <citation type="submission" date="2017-02" db="EMBL/GenBank/DDBJ databases">
        <authorList>
            <person name="Varghese N."/>
            <person name="Submissions S."/>
        </authorList>
    </citation>
    <scope>NUCLEOTIDE SEQUENCE [LARGE SCALE GENOMIC DNA]</scope>
    <source>
        <strain evidence="3">DSM 24091</strain>
    </source>
</reference>
<organism evidence="2 3">
    <name type="scientific">Sphingobacterium nematocida</name>
    <dbReference type="NCBI Taxonomy" id="1513896"/>
    <lineage>
        <taxon>Bacteria</taxon>
        <taxon>Pseudomonadati</taxon>
        <taxon>Bacteroidota</taxon>
        <taxon>Sphingobacteriia</taxon>
        <taxon>Sphingobacteriales</taxon>
        <taxon>Sphingobacteriaceae</taxon>
        <taxon>Sphingobacterium</taxon>
    </lineage>
</organism>
<proteinExistence type="predicted"/>
<dbReference type="InterPro" id="IPR010502">
    <property type="entry name" value="Carb-bd_dom_fam9"/>
</dbReference>
<dbReference type="Proteomes" id="UP000190150">
    <property type="component" value="Unassembled WGS sequence"/>
</dbReference>
<dbReference type="CDD" id="cd09620">
    <property type="entry name" value="CBM9_like_3"/>
    <property type="match status" value="1"/>
</dbReference>
<evidence type="ECO:0000313" key="3">
    <source>
        <dbReference type="Proteomes" id="UP000190150"/>
    </source>
</evidence>
<feature type="domain" description="Carbohydrate-binding" evidence="1">
    <location>
        <begin position="23"/>
        <end position="207"/>
    </location>
</feature>
<dbReference type="EMBL" id="FUZF01000014">
    <property type="protein sequence ID" value="SKB90610.1"/>
    <property type="molecule type" value="Genomic_DNA"/>
</dbReference>
<keyword evidence="3" id="KW-1185">Reference proteome</keyword>
<accession>A0A1T5F3H4</accession>